<reference evidence="2 3" key="1">
    <citation type="submission" date="2024-04" db="EMBL/GenBank/DDBJ databases">
        <authorList>
            <person name="Cremers G."/>
        </authorList>
    </citation>
    <scope>NUCLEOTIDE SEQUENCE [LARGE SCALE GENOMIC DNA]</scope>
    <source>
        <strain evidence="2">MeCH1-AG</strain>
        <plasmid evidence="2 3">2</plasmid>
    </source>
</reference>
<organism evidence="2 3">
    <name type="scientific">Candidatus Methylocalor cossyra</name>
    <dbReference type="NCBI Taxonomy" id="3108543"/>
    <lineage>
        <taxon>Bacteria</taxon>
        <taxon>Pseudomonadati</taxon>
        <taxon>Pseudomonadota</taxon>
        <taxon>Gammaproteobacteria</taxon>
        <taxon>Methylococcales</taxon>
        <taxon>Methylococcaceae</taxon>
        <taxon>Candidatus Methylocalor</taxon>
    </lineage>
</organism>
<dbReference type="InterPro" id="IPR001584">
    <property type="entry name" value="Integrase_cat-core"/>
</dbReference>
<gene>
    <name evidence="2" type="ORF">MECH1_V1_P0167</name>
</gene>
<dbReference type="PANTHER" id="PTHR46889">
    <property type="entry name" value="TRANSPOSASE INSF FOR INSERTION SEQUENCE IS3B-RELATED"/>
    <property type="match status" value="1"/>
</dbReference>
<evidence type="ECO:0000259" key="1">
    <source>
        <dbReference type="Pfam" id="PF00665"/>
    </source>
</evidence>
<geneLocation type="plasmid" evidence="2 3">
    <name>2</name>
</geneLocation>
<sequence>MAFVVDVFARRIIGWRVSRSMKADLVLDALDQALWSRSGTQGVVHHSDRSYQIDPLVRTFG</sequence>
<dbReference type="Proteomes" id="UP001497493">
    <property type="component" value="Plasmid 2"/>
</dbReference>
<evidence type="ECO:0000313" key="3">
    <source>
        <dbReference type="Proteomes" id="UP001497493"/>
    </source>
</evidence>
<dbReference type="Pfam" id="PF00665">
    <property type="entry name" value="rve"/>
    <property type="match status" value="1"/>
</dbReference>
<feature type="domain" description="Integrase catalytic" evidence="1">
    <location>
        <begin position="2"/>
        <end position="50"/>
    </location>
</feature>
<keyword evidence="2" id="KW-0614">Plasmid</keyword>
<name>A0ABM9NN70_9GAMM</name>
<accession>A0ABM9NN70</accession>
<protein>
    <recommendedName>
        <fullName evidence="1">Integrase catalytic domain-containing protein</fullName>
    </recommendedName>
</protein>
<dbReference type="InterPro" id="IPR012337">
    <property type="entry name" value="RNaseH-like_sf"/>
</dbReference>
<dbReference type="PANTHER" id="PTHR46889:SF4">
    <property type="entry name" value="TRANSPOSASE INSO FOR INSERTION SEQUENCE ELEMENT IS911B-RELATED"/>
    <property type="match status" value="1"/>
</dbReference>
<keyword evidence="3" id="KW-1185">Reference proteome</keyword>
<proteinExistence type="predicted"/>
<evidence type="ECO:0000313" key="2">
    <source>
        <dbReference type="EMBL" id="CAL1242099.1"/>
    </source>
</evidence>
<dbReference type="EMBL" id="OZ026885">
    <property type="protein sequence ID" value="CAL1242099.1"/>
    <property type="molecule type" value="Genomic_DNA"/>
</dbReference>
<dbReference type="SUPFAM" id="SSF53098">
    <property type="entry name" value="Ribonuclease H-like"/>
    <property type="match status" value="1"/>
</dbReference>
<dbReference type="InterPro" id="IPR050900">
    <property type="entry name" value="Transposase_IS3/IS150/IS904"/>
</dbReference>